<dbReference type="InterPro" id="IPR010732">
    <property type="entry name" value="T6SS_TssG-like"/>
</dbReference>
<reference evidence="1 2" key="1">
    <citation type="submission" date="2018-10" db="EMBL/GenBank/DDBJ databases">
        <title>Transmission dynamics of multidrug resistant bacteria on intensive care unit surfaces.</title>
        <authorList>
            <person name="D'Souza A.W."/>
            <person name="Potter R.F."/>
            <person name="Wallace M."/>
            <person name="Shupe A."/>
            <person name="Patel S."/>
            <person name="Sun S."/>
            <person name="Gul D."/>
            <person name="Kwon J.H."/>
            <person name="Andleeb S."/>
            <person name="Burnham C.-A.D."/>
            <person name="Dantas G."/>
        </authorList>
    </citation>
    <scope>NUCLEOTIDE SEQUENCE [LARGE SCALE GENOMIC DNA]</scope>
    <source>
        <strain evidence="1 2">AS_373</strain>
    </source>
</reference>
<dbReference type="PANTHER" id="PTHR35564:SF3">
    <property type="entry name" value="TYPE VI SECRETION SYSTEM BASEPLATE SUBUNIT TSSG"/>
    <property type="match status" value="1"/>
</dbReference>
<dbReference type="RefSeq" id="WP_125295213.1">
    <property type="nucleotide sequence ID" value="NZ_JAPTZM010000001.1"/>
</dbReference>
<evidence type="ECO:0000313" key="1">
    <source>
        <dbReference type="EMBL" id="RSE22520.1"/>
    </source>
</evidence>
<gene>
    <name evidence="1" type="primary">tssG</name>
    <name evidence="1" type="ORF">EGT71_20795</name>
</gene>
<dbReference type="PANTHER" id="PTHR35564">
    <property type="match status" value="1"/>
</dbReference>
<accession>A0A427UPR8</accession>
<sequence length="345" mass="39333">MDGENRAVPDDVEHAETQFLSDACYGNFYCITELLYRYRQDERSLRTSPEQETVRFRSSASIAFPLRDIESLEKNAAGQYIMTTTFLGLTGSSSPLPGYYLDSLAWQQIHGDSATVDFLSMFTHRWTQFLYHIRRKYRWHTSFRPDGTDVMTQRMYALIGLGNPRVRERLDICHTKLLAYSGTLASVGRSPDIICNLVSHCFDLPLVTLQSWQFRWVPIPEDQQNRLGVTEPGPDGTIRGRSVLGKNFVLGERVPDLGGKFMLCIDNLPLTRYLAFLPEGEEYLPLTTLVSFLMREQLAWDLRLGLEPDAIGGMRLGDKRCSQLGRTSFIGKPPKEAFVTITVRR</sequence>
<dbReference type="EMBL" id="RHXB01000017">
    <property type="protein sequence ID" value="RSE22520.1"/>
    <property type="molecule type" value="Genomic_DNA"/>
</dbReference>
<protein>
    <submittedName>
        <fullName evidence="1">Type VI secretion system baseplate subunit TssG</fullName>
    </submittedName>
</protein>
<dbReference type="AlphaFoldDB" id="A0A427UPR8"/>
<dbReference type="Proteomes" id="UP000275331">
    <property type="component" value="Unassembled WGS sequence"/>
</dbReference>
<evidence type="ECO:0000313" key="2">
    <source>
        <dbReference type="Proteomes" id="UP000275331"/>
    </source>
</evidence>
<organism evidence="1 2">
    <name type="scientific">Atlantibacter subterraneus</name>
    <dbReference type="NCBI Taxonomy" id="255519"/>
    <lineage>
        <taxon>Bacteria</taxon>
        <taxon>Pseudomonadati</taxon>
        <taxon>Pseudomonadota</taxon>
        <taxon>Gammaproteobacteria</taxon>
        <taxon>Enterobacterales</taxon>
        <taxon>Enterobacteriaceae</taxon>
        <taxon>Atlantibacter</taxon>
    </lineage>
</organism>
<proteinExistence type="predicted"/>
<dbReference type="NCBIfam" id="TIGR03347">
    <property type="entry name" value="VI_chp_1"/>
    <property type="match status" value="1"/>
</dbReference>
<name>A0A427UPR8_9ENTR</name>
<dbReference type="Pfam" id="PF06996">
    <property type="entry name" value="T6SS_TssG"/>
    <property type="match status" value="1"/>
</dbReference>
<comment type="caution">
    <text evidence="1">The sequence shown here is derived from an EMBL/GenBank/DDBJ whole genome shotgun (WGS) entry which is preliminary data.</text>
</comment>
<dbReference type="OrthoDB" id="1523296at2"/>